<protein>
    <recommendedName>
        <fullName evidence="7">DNA 3'-5' helicase</fullName>
        <ecNumber evidence="7">5.6.2.4</ecNumber>
    </recommendedName>
</protein>
<keyword evidence="5" id="KW-0413">Isomerase</keyword>
<evidence type="ECO:0000256" key="8">
    <source>
        <dbReference type="ARBA" id="ARBA00048988"/>
    </source>
</evidence>
<name>A0ABZ0D230_9BURK</name>
<keyword evidence="1" id="KW-0547">Nucleotide-binding</keyword>
<dbReference type="Pfam" id="PF13361">
    <property type="entry name" value="UvrD_C"/>
    <property type="match status" value="1"/>
</dbReference>
<evidence type="ECO:0000313" key="11">
    <source>
        <dbReference type="EMBL" id="WOB11253.1"/>
    </source>
</evidence>
<accession>A0ABZ0D230</accession>
<evidence type="ECO:0000256" key="1">
    <source>
        <dbReference type="ARBA" id="ARBA00022741"/>
    </source>
</evidence>
<evidence type="ECO:0000313" key="12">
    <source>
        <dbReference type="Proteomes" id="UP001303946"/>
    </source>
</evidence>
<dbReference type="InterPro" id="IPR014017">
    <property type="entry name" value="DNA_helicase_UvrD-like_C"/>
</dbReference>
<dbReference type="SUPFAM" id="SSF52540">
    <property type="entry name" value="P-loop containing nucleoside triphosphate hydrolases"/>
    <property type="match status" value="1"/>
</dbReference>
<keyword evidence="2" id="KW-0378">Hydrolase</keyword>
<keyword evidence="4" id="KW-0067">ATP-binding</keyword>
<dbReference type="Pfam" id="PF00580">
    <property type="entry name" value="UvrD-helicase"/>
    <property type="match status" value="1"/>
</dbReference>
<dbReference type="RefSeq" id="WP_316704460.1">
    <property type="nucleotide sequence ID" value="NZ_CP136337.1"/>
</dbReference>
<dbReference type="InterPro" id="IPR027417">
    <property type="entry name" value="P-loop_NTPase"/>
</dbReference>
<organism evidence="11 12">
    <name type="scientific">Piscinibacter gummiphilus</name>
    <dbReference type="NCBI Taxonomy" id="946333"/>
    <lineage>
        <taxon>Bacteria</taxon>
        <taxon>Pseudomonadati</taxon>
        <taxon>Pseudomonadota</taxon>
        <taxon>Betaproteobacteria</taxon>
        <taxon>Burkholderiales</taxon>
        <taxon>Sphaerotilaceae</taxon>
        <taxon>Piscinibacter</taxon>
    </lineage>
</organism>
<feature type="domain" description="UvrD-like helicase C-terminal" evidence="10">
    <location>
        <begin position="396"/>
        <end position="471"/>
    </location>
</feature>
<evidence type="ECO:0000259" key="9">
    <source>
        <dbReference type="Pfam" id="PF00580"/>
    </source>
</evidence>
<comment type="catalytic activity">
    <reaction evidence="8">
        <text>ATP + H2O = ADP + phosphate + H(+)</text>
        <dbReference type="Rhea" id="RHEA:13065"/>
        <dbReference type="ChEBI" id="CHEBI:15377"/>
        <dbReference type="ChEBI" id="CHEBI:15378"/>
        <dbReference type="ChEBI" id="CHEBI:30616"/>
        <dbReference type="ChEBI" id="CHEBI:43474"/>
        <dbReference type="ChEBI" id="CHEBI:456216"/>
        <dbReference type="EC" id="5.6.2.4"/>
    </reaction>
</comment>
<feature type="domain" description="UvrD-like helicase ATP-binding" evidence="9">
    <location>
        <begin position="192"/>
        <end position="236"/>
    </location>
</feature>
<evidence type="ECO:0000259" key="10">
    <source>
        <dbReference type="Pfam" id="PF13361"/>
    </source>
</evidence>
<evidence type="ECO:0000256" key="6">
    <source>
        <dbReference type="ARBA" id="ARBA00034617"/>
    </source>
</evidence>
<dbReference type="EMBL" id="CP136337">
    <property type="protein sequence ID" value="WOB11253.1"/>
    <property type="molecule type" value="Genomic_DNA"/>
</dbReference>
<keyword evidence="3" id="KW-0347">Helicase</keyword>
<evidence type="ECO:0000256" key="2">
    <source>
        <dbReference type="ARBA" id="ARBA00022801"/>
    </source>
</evidence>
<sequence>MKYTDEQMAVIESRANRLTVQAGAGATKTTTLVGYAAARPKARILYLAFNKPVQLEAAARMPKHNVECKTTHSVSFRKALQLFTDRRTGRDVISQKLGDNYPSAIARLFGCPPLMATAALQAIQRWFGSLENDIDVRHVPPELAIRLGDPHAVVSLAREVFAQMVDPRALQVKLPHDGYLKLFQLDRPRLGTFTHIAVDESQDLNLCTFDIVRNQAANLILVGDSNQSIYQYRGSANALDLLSGATRLNLTRSFRFGEGIASLANTLLGHFKYPTPPLLIGAGEPRQTRFSIDVNKPFAVLARSNAGLFNEAVAFLKTGRRYHFIGGVDGYRLDKVLDAYYLWVNEPGLIKDPYLRSFNGFDDLEALAEESDDAELKLLIRVVADYGHQIPQLVDEIRARHVSDLRKEDWHLFEGIFFSTAHKSKGLEFDQVWLADDFMRFFDNGREIEIEEVDQEAVNILYVAFTRARAAIRLCESFVEWLRFKGWMPV</sequence>
<dbReference type="PANTHER" id="PTHR11070">
    <property type="entry name" value="UVRD / RECB / PCRA DNA HELICASE FAMILY MEMBER"/>
    <property type="match status" value="1"/>
</dbReference>
<dbReference type="PANTHER" id="PTHR11070:SF30">
    <property type="entry name" value="F-BOX DNA HELICASE 1"/>
    <property type="match status" value="1"/>
</dbReference>
<comment type="catalytic activity">
    <reaction evidence="6">
        <text>Couples ATP hydrolysis with the unwinding of duplex DNA by translocating in the 3'-5' direction.</text>
        <dbReference type="EC" id="5.6.2.4"/>
    </reaction>
</comment>
<evidence type="ECO:0000256" key="7">
    <source>
        <dbReference type="ARBA" id="ARBA00034808"/>
    </source>
</evidence>
<reference evidence="11 12" key="1">
    <citation type="submission" date="2023-10" db="EMBL/GenBank/DDBJ databases">
        <title>Bacteria for the degradation of biodegradable plastic PBAT(Polybutylene adipate terephthalate).</title>
        <authorList>
            <person name="Weon H.-Y."/>
            <person name="Yeon J."/>
        </authorList>
    </citation>
    <scope>NUCLEOTIDE SEQUENCE [LARGE SCALE GENOMIC DNA]</scope>
    <source>
        <strain evidence="11 12">SBD 7-3</strain>
        <plasmid evidence="11 12">unnamed1</plasmid>
    </source>
</reference>
<dbReference type="Proteomes" id="UP001303946">
    <property type="component" value="Plasmid unnamed1"/>
</dbReference>
<geneLocation type="plasmid" evidence="11 12">
    <name>unnamed1</name>
</geneLocation>
<evidence type="ECO:0000256" key="4">
    <source>
        <dbReference type="ARBA" id="ARBA00022840"/>
    </source>
</evidence>
<dbReference type="EC" id="5.6.2.4" evidence="7"/>
<keyword evidence="12" id="KW-1185">Reference proteome</keyword>
<evidence type="ECO:0000256" key="5">
    <source>
        <dbReference type="ARBA" id="ARBA00023235"/>
    </source>
</evidence>
<dbReference type="InterPro" id="IPR000212">
    <property type="entry name" value="DNA_helicase_UvrD/REP"/>
</dbReference>
<keyword evidence="11" id="KW-0614">Plasmid</keyword>
<gene>
    <name evidence="11" type="ORF">RXV79_26850</name>
</gene>
<proteinExistence type="predicted"/>
<dbReference type="InterPro" id="IPR014016">
    <property type="entry name" value="UvrD-like_ATP-bd"/>
</dbReference>
<dbReference type="Gene3D" id="3.40.50.300">
    <property type="entry name" value="P-loop containing nucleotide triphosphate hydrolases"/>
    <property type="match status" value="2"/>
</dbReference>
<evidence type="ECO:0000256" key="3">
    <source>
        <dbReference type="ARBA" id="ARBA00022806"/>
    </source>
</evidence>